<feature type="domain" description="Glycosyl hydrolase family 63 C-terminal" evidence="12">
    <location>
        <begin position="556"/>
        <end position="839"/>
    </location>
</feature>
<dbReference type="GO" id="GO:0004573">
    <property type="term" value="F:Glc3Man9GlcNAc2 oligosaccharide glucosidase activity"/>
    <property type="evidence" value="ECO:0007669"/>
    <property type="project" value="UniProtKB-EC"/>
</dbReference>
<evidence type="ECO:0000256" key="7">
    <source>
        <dbReference type="ARBA" id="ARBA00022989"/>
    </source>
</evidence>
<evidence type="ECO:0000256" key="11">
    <source>
        <dbReference type="ARBA" id="ARBA00038888"/>
    </source>
</evidence>
<dbReference type="Gene3D" id="1.50.10.10">
    <property type="match status" value="1"/>
</dbReference>
<dbReference type="AlphaFoldDB" id="X1YTY5"/>
<dbReference type="HOGENOM" id="CLU_005386_0_1_1"/>
<evidence type="ECO:0000313" key="13">
    <source>
        <dbReference type="EnsemblMetazoa" id="CapteP107552"/>
    </source>
</evidence>
<protein>
    <recommendedName>
        <fullName evidence="11">mannosyl-oligosaccharide glucosidase</fullName>
        <ecNumber evidence="11">3.2.1.106</ecNumber>
    </recommendedName>
</protein>
<keyword evidence="3" id="KW-0812">Transmembrane</keyword>
<dbReference type="OrthoDB" id="14419at2759"/>
<evidence type="ECO:0000256" key="10">
    <source>
        <dbReference type="ARBA" id="ARBA00023295"/>
    </source>
</evidence>
<dbReference type="OMA" id="ERTKYWK"/>
<dbReference type="EC" id="3.2.1.106" evidence="11"/>
<dbReference type="InterPro" id="IPR012341">
    <property type="entry name" value="6hp_glycosidase-like_sf"/>
</dbReference>
<reference evidence="14" key="1">
    <citation type="submission" date="2012-12" db="EMBL/GenBank/DDBJ databases">
        <authorList>
            <person name="Hellsten U."/>
            <person name="Grimwood J."/>
            <person name="Chapman J.A."/>
            <person name="Shapiro H."/>
            <person name="Aerts A."/>
            <person name="Otillar R.P."/>
            <person name="Terry A.Y."/>
            <person name="Boore J.L."/>
            <person name="Simakov O."/>
            <person name="Marletaz F."/>
            <person name="Cho S.-J."/>
            <person name="Edsinger-Gonzales E."/>
            <person name="Havlak P."/>
            <person name="Kuo D.-H."/>
            <person name="Larsson T."/>
            <person name="Lv J."/>
            <person name="Arendt D."/>
            <person name="Savage R."/>
            <person name="Osoegawa K."/>
            <person name="de Jong P."/>
            <person name="Lindberg D.R."/>
            <person name="Seaver E.C."/>
            <person name="Weisblat D.A."/>
            <person name="Putnam N.H."/>
            <person name="Grigoriev I.V."/>
            <person name="Rokhsar D.S."/>
        </authorList>
    </citation>
    <scope>NUCLEOTIDE SEQUENCE</scope>
    <source>
        <strain evidence="14">I ESC-2004</strain>
    </source>
</reference>
<sequence>EWRLWGCYLSERQWGTVREDTSSDGNCWDSFPFAESASRAYRFGEDGLFGYCDEKARLCFSVSLWNEKDSCLKERLFGLTNPQGNHGEDVKEVYQHSCGVPSNSYMKALYRYPQTAFPYEEIVSENKRRSRNDLEYEIEDTGIFLDDRFHDIHIEYAKGHPNEMLCNITADNRASTSAPLHILPTAWFRNTWQHSNSVSMPSIHTYNPEEMSVCLTHPDLGQEELPIMLISCSYFCEFPGTYELKAVLQDGLQPEILFTQNESRETEDELNHFKDAFHQYVIAGKKTRSLPDVPRCTKCAFHFRFEVPAKQSVKVEMRLRPLNVRPCNFEATLQRRKNQHNDFYSQHFIHLSVLVSSSQKLHNLSREKQALCREAYAGLCWSKQFYCYDASALRSKREYLQFVCCSLITHESPVSRNLQWAHIQNDDVILMPDKWEFPWYAAWDLAFQAVAMAAVDREFAQQQLLLFLSERYQHPNGQLPACEFDFSDLNPPVHAWACVQVSDDSSFLEKCFPGLLRNFEWWLDRSLDPVVNCGFLGMDNVSCVDRSNLPSGCRIQQADAAAWLAFNALNMLDVALTLSSDATRIFLKEFFKMADRLQGLFFLYFWCSEDGFFFDILTDSCGKDHILRIFSMVGLLPLIASKVIAKDRAAGCKEFLEYLNKDFVTINKSGDILLSVLTKTQMRKLVDRIIDGEQFKSPCGIRSLSKYHLRKPYSIKLGSQQFSVAYNCAESRSGCFGGNSNWQGPVWMPVNYLLLESLRAIGSFYGGDFSVASGKDLSSIVGNLQENVISNFLPQNGNIPAQGRNDLHKFYEFFDGDNGRGCGASHQTGWTALIANMVTDRASFG</sequence>
<dbReference type="PANTHER" id="PTHR10412">
    <property type="entry name" value="MANNOSYL-OLIGOSACCHARIDE GLUCOSIDASE"/>
    <property type="match status" value="1"/>
</dbReference>
<dbReference type="InterPro" id="IPR004888">
    <property type="entry name" value="Glycoside_hydrolase_63"/>
</dbReference>
<dbReference type="PANTHER" id="PTHR10412:SF11">
    <property type="entry name" value="MANNOSYL-OLIGOSACCHARIDE GLUCOSIDASE"/>
    <property type="match status" value="1"/>
</dbReference>
<evidence type="ECO:0000313" key="14">
    <source>
        <dbReference type="Proteomes" id="UP000014760"/>
    </source>
</evidence>
<keyword evidence="10" id="KW-0326">Glycosidase</keyword>
<evidence type="ECO:0000256" key="3">
    <source>
        <dbReference type="ARBA" id="ARBA00022692"/>
    </source>
</evidence>
<comment type="similarity">
    <text evidence="2">Belongs to the glycosyl hydrolase 63 family.</text>
</comment>
<keyword evidence="14" id="KW-1185">Reference proteome</keyword>
<keyword evidence="9" id="KW-0325">Glycoprotein</keyword>
<reference evidence="13" key="3">
    <citation type="submission" date="2015-06" db="UniProtKB">
        <authorList>
            <consortium name="EnsemblMetazoa"/>
        </authorList>
    </citation>
    <scope>IDENTIFICATION</scope>
</reference>
<dbReference type="SUPFAM" id="SSF48208">
    <property type="entry name" value="Six-hairpin glycosidases"/>
    <property type="match status" value="1"/>
</dbReference>
<dbReference type="GO" id="GO:0009311">
    <property type="term" value="P:oligosaccharide metabolic process"/>
    <property type="evidence" value="ECO:0007669"/>
    <property type="project" value="InterPro"/>
</dbReference>
<dbReference type="Proteomes" id="UP000014760">
    <property type="component" value="Unassembled WGS sequence"/>
</dbReference>
<keyword evidence="6" id="KW-0735">Signal-anchor</keyword>
<reference evidence="14" key="2">
    <citation type="journal article" date="2013" name="Nature">
        <title>Insights into bilaterian evolution from three spiralian genomes.</title>
        <authorList>
            <person name="Simakov O."/>
            <person name="Marletaz F."/>
            <person name="Cho S.J."/>
            <person name="Edsinger-Gonzales E."/>
            <person name="Havlak P."/>
            <person name="Hellsten U."/>
            <person name="Kuo D.H."/>
            <person name="Larsson T."/>
            <person name="Lv J."/>
            <person name="Arendt D."/>
            <person name="Savage R."/>
            <person name="Osoegawa K."/>
            <person name="de Jong P."/>
            <person name="Grimwood J."/>
            <person name="Chapman J.A."/>
            <person name="Shapiro H."/>
            <person name="Aerts A."/>
            <person name="Otillar R.P."/>
            <person name="Terry A.Y."/>
            <person name="Boore J.L."/>
            <person name="Grigoriev I.V."/>
            <person name="Lindberg D.R."/>
            <person name="Seaver E.C."/>
            <person name="Weisblat D.A."/>
            <person name="Putnam N.H."/>
            <person name="Rokhsar D.S."/>
        </authorList>
    </citation>
    <scope>NUCLEOTIDE SEQUENCE</scope>
    <source>
        <strain evidence="14">I ESC-2004</strain>
    </source>
</reference>
<evidence type="ECO:0000256" key="5">
    <source>
        <dbReference type="ARBA" id="ARBA00022824"/>
    </source>
</evidence>
<evidence type="ECO:0000259" key="12">
    <source>
        <dbReference type="Pfam" id="PF03200"/>
    </source>
</evidence>
<keyword evidence="7" id="KW-1133">Transmembrane helix</keyword>
<dbReference type="EMBL" id="AMQN01000476">
    <property type="status" value="NOT_ANNOTATED_CDS"/>
    <property type="molecule type" value="Genomic_DNA"/>
</dbReference>
<dbReference type="GO" id="GO:0005789">
    <property type="term" value="C:endoplasmic reticulum membrane"/>
    <property type="evidence" value="ECO:0007669"/>
    <property type="project" value="UniProtKB-SubCell"/>
</dbReference>
<dbReference type="Pfam" id="PF03200">
    <property type="entry name" value="Glyco_hydro_63"/>
    <property type="match status" value="1"/>
</dbReference>
<keyword evidence="8" id="KW-0472">Membrane</keyword>
<dbReference type="GO" id="GO:0006487">
    <property type="term" value="P:protein N-linked glycosylation"/>
    <property type="evidence" value="ECO:0007669"/>
    <property type="project" value="TreeGrafter"/>
</dbReference>
<name>X1YTY5_CAPTE</name>
<evidence type="ECO:0000256" key="9">
    <source>
        <dbReference type="ARBA" id="ARBA00023180"/>
    </source>
</evidence>
<comment type="subcellular location">
    <subcellularLocation>
        <location evidence="1">Endoplasmic reticulum membrane</location>
        <topology evidence="1">Single-pass type II membrane protein</topology>
    </subcellularLocation>
</comment>
<keyword evidence="5" id="KW-0256">Endoplasmic reticulum</keyword>
<evidence type="ECO:0000256" key="1">
    <source>
        <dbReference type="ARBA" id="ARBA00004648"/>
    </source>
</evidence>
<evidence type="ECO:0000256" key="2">
    <source>
        <dbReference type="ARBA" id="ARBA00010833"/>
    </source>
</evidence>
<dbReference type="EnsemblMetazoa" id="CapteT107552">
    <property type="protein sequence ID" value="CapteP107552"/>
    <property type="gene ID" value="CapteG107552"/>
</dbReference>
<dbReference type="InterPro" id="IPR008928">
    <property type="entry name" value="6-hairpin_glycosidase_sf"/>
</dbReference>
<dbReference type="InterPro" id="IPR031335">
    <property type="entry name" value="Glyco_hydro_63_C"/>
</dbReference>
<evidence type="ECO:0000256" key="8">
    <source>
        <dbReference type="ARBA" id="ARBA00023136"/>
    </source>
</evidence>
<evidence type="ECO:0000256" key="6">
    <source>
        <dbReference type="ARBA" id="ARBA00022968"/>
    </source>
</evidence>
<accession>X1YTY5</accession>
<proteinExistence type="inferred from homology"/>
<keyword evidence="4" id="KW-0378">Hydrolase</keyword>
<evidence type="ECO:0000256" key="4">
    <source>
        <dbReference type="ARBA" id="ARBA00022801"/>
    </source>
</evidence>
<organism evidence="13 14">
    <name type="scientific">Capitella teleta</name>
    <name type="common">Polychaete worm</name>
    <dbReference type="NCBI Taxonomy" id="283909"/>
    <lineage>
        <taxon>Eukaryota</taxon>
        <taxon>Metazoa</taxon>
        <taxon>Spiralia</taxon>
        <taxon>Lophotrochozoa</taxon>
        <taxon>Annelida</taxon>
        <taxon>Polychaeta</taxon>
        <taxon>Sedentaria</taxon>
        <taxon>Scolecida</taxon>
        <taxon>Capitellidae</taxon>
        <taxon>Capitella</taxon>
    </lineage>
</organism>